<gene>
    <name evidence="6" type="ORF">GUITHDRAFT_116060</name>
</gene>
<keyword evidence="4" id="KW-0472">Membrane</keyword>
<protein>
    <recommendedName>
        <fullName evidence="5">Amine oxidase domain-containing protein</fullName>
    </recommendedName>
</protein>
<dbReference type="PANTHER" id="PTHR43734:SF1">
    <property type="entry name" value="PHYTOENE DESATURASE"/>
    <property type="match status" value="1"/>
</dbReference>
<dbReference type="Proteomes" id="UP000011087">
    <property type="component" value="Unassembled WGS sequence"/>
</dbReference>
<keyword evidence="4" id="KW-0812">Transmembrane</keyword>
<accession>L1INB1</accession>
<evidence type="ECO:0000313" key="8">
    <source>
        <dbReference type="Proteomes" id="UP000011087"/>
    </source>
</evidence>
<evidence type="ECO:0000259" key="5">
    <source>
        <dbReference type="Pfam" id="PF01593"/>
    </source>
</evidence>
<name>L1INB1_GUITC</name>
<dbReference type="AlphaFoldDB" id="L1INB1"/>
<feature type="domain" description="Amine oxidase" evidence="5">
    <location>
        <begin position="36"/>
        <end position="476"/>
    </location>
</feature>
<dbReference type="STRING" id="905079.L1INB1"/>
<reference evidence="6 8" key="1">
    <citation type="journal article" date="2012" name="Nature">
        <title>Algal genomes reveal evolutionary mosaicism and the fate of nucleomorphs.</title>
        <authorList>
            <consortium name="DOE Joint Genome Institute"/>
            <person name="Curtis B.A."/>
            <person name="Tanifuji G."/>
            <person name="Burki F."/>
            <person name="Gruber A."/>
            <person name="Irimia M."/>
            <person name="Maruyama S."/>
            <person name="Arias M.C."/>
            <person name="Ball S.G."/>
            <person name="Gile G.H."/>
            <person name="Hirakawa Y."/>
            <person name="Hopkins J.F."/>
            <person name="Kuo A."/>
            <person name="Rensing S.A."/>
            <person name="Schmutz J."/>
            <person name="Symeonidi A."/>
            <person name="Elias M."/>
            <person name="Eveleigh R.J."/>
            <person name="Herman E.K."/>
            <person name="Klute M.J."/>
            <person name="Nakayama T."/>
            <person name="Obornik M."/>
            <person name="Reyes-Prieto A."/>
            <person name="Armbrust E.V."/>
            <person name="Aves S.J."/>
            <person name="Beiko R.G."/>
            <person name="Coutinho P."/>
            <person name="Dacks J.B."/>
            <person name="Durnford D.G."/>
            <person name="Fast N.M."/>
            <person name="Green B.R."/>
            <person name="Grisdale C.J."/>
            <person name="Hempel F."/>
            <person name="Henrissat B."/>
            <person name="Hoppner M.P."/>
            <person name="Ishida K."/>
            <person name="Kim E."/>
            <person name="Koreny L."/>
            <person name="Kroth P.G."/>
            <person name="Liu Y."/>
            <person name="Malik S.B."/>
            <person name="Maier U.G."/>
            <person name="McRose D."/>
            <person name="Mock T."/>
            <person name="Neilson J.A."/>
            <person name="Onodera N.T."/>
            <person name="Poole A.M."/>
            <person name="Pritham E.J."/>
            <person name="Richards T.A."/>
            <person name="Rocap G."/>
            <person name="Roy S.W."/>
            <person name="Sarai C."/>
            <person name="Schaack S."/>
            <person name="Shirato S."/>
            <person name="Slamovits C.H."/>
            <person name="Spencer D.F."/>
            <person name="Suzuki S."/>
            <person name="Worden A.Z."/>
            <person name="Zauner S."/>
            <person name="Barry K."/>
            <person name="Bell C."/>
            <person name="Bharti A.K."/>
            <person name="Crow J.A."/>
            <person name="Grimwood J."/>
            <person name="Kramer R."/>
            <person name="Lindquist E."/>
            <person name="Lucas S."/>
            <person name="Salamov A."/>
            <person name="McFadden G.I."/>
            <person name="Lane C.E."/>
            <person name="Keeling P.J."/>
            <person name="Gray M.W."/>
            <person name="Grigoriev I.V."/>
            <person name="Archibald J.M."/>
        </authorList>
    </citation>
    <scope>NUCLEOTIDE SEQUENCE</scope>
    <source>
        <strain evidence="6 8">CCMP2712</strain>
    </source>
</reference>
<reference evidence="7" key="3">
    <citation type="submission" date="2015-06" db="UniProtKB">
        <authorList>
            <consortium name="EnsemblProtists"/>
        </authorList>
    </citation>
    <scope>IDENTIFICATION</scope>
</reference>
<evidence type="ECO:0000313" key="6">
    <source>
        <dbReference type="EMBL" id="EKX37753.1"/>
    </source>
</evidence>
<dbReference type="NCBIfam" id="TIGR02734">
    <property type="entry name" value="crtI_fam"/>
    <property type="match status" value="1"/>
</dbReference>
<keyword evidence="4" id="KW-1133">Transmembrane helix</keyword>
<dbReference type="GeneID" id="17294503"/>
<feature type="transmembrane region" description="Helical" evidence="4">
    <location>
        <begin position="498"/>
        <end position="518"/>
    </location>
</feature>
<evidence type="ECO:0000256" key="1">
    <source>
        <dbReference type="ARBA" id="ARBA00004829"/>
    </source>
</evidence>
<dbReference type="EnsemblProtists" id="EKX37753">
    <property type="protein sequence ID" value="EKX37753"/>
    <property type="gene ID" value="GUITHDRAFT_116060"/>
</dbReference>
<dbReference type="PANTHER" id="PTHR43734">
    <property type="entry name" value="PHYTOENE DESATURASE"/>
    <property type="match status" value="1"/>
</dbReference>
<keyword evidence="2" id="KW-0125">Carotenoid biosynthesis</keyword>
<dbReference type="KEGG" id="gtt:GUITHDRAFT_116060"/>
<dbReference type="eggNOG" id="ENOG502S3WT">
    <property type="taxonomic scope" value="Eukaryota"/>
</dbReference>
<dbReference type="OrthoDB" id="7777654at2759"/>
<dbReference type="PaxDb" id="55529-EKX37753"/>
<evidence type="ECO:0000256" key="4">
    <source>
        <dbReference type="SAM" id="Phobius"/>
    </source>
</evidence>
<dbReference type="InterPro" id="IPR014105">
    <property type="entry name" value="Carotenoid/retinoid_OxRdtase"/>
</dbReference>
<proteinExistence type="predicted"/>
<evidence type="ECO:0000313" key="7">
    <source>
        <dbReference type="EnsemblProtists" id="EKX37753"/>
    </source>
</evidence>
<dbReference type="InterPro" id="IPR002937">
    <property type="entry name" value="Amino_oxidase"/>
</dbReference>
<dbReference type="InterPro" id="IPR036188">
    <property type="entry name" value="FAD/NAD-bd_sf"/>
</dbReference>
<dbReference type="RefSeq" id="XP_005824733.1">
    <property type="nucleotide sequence ID" value="XM_005824676.1"/>
</dbReference>
<dbReference type="GO" id="GO:0016491">
    <property type="term" value="F:oxidoreductase activity"/>
    <property type="evidence" value="ECO:0007669"/>
    <property type="project" value="UniProtKB-KW"/>
</dbReference>
<keyword evidence="3" id="KW-0560">Oxidoreductase</keyword>
<dbReference type="SUPFAM" id="SSF51905">
    <property type="entry name" value="FAD/NAD(P)-binding domain"/>
    <property type="match status" value="1"/>
</dbReference>
<organism evidence="6">
    <name type="scientific">Guillardia theta (strain CCMP2712)</name>
    <name type="common">Cryptophyte</name>
    <dbReference type="NCBI Taxonomy" id="905079"/>
    <lineage>
        <taxon>Eukaryota</taxon>
        <taxon>Cryptophyceae</taxon>
        <taxon>Pyrenomonadales</taxon>
        <taxon>Geminigeraceae</taxon>
        <taxon>Guillardia</taxon>
    </lineage>
</organism>
<dbReference type="Pfam" id="PF01593">
    <property type="entry name" value="Amino_oxidase"/>
    <property type="match status" value="1"/>
</dbReference>
<sequence>MLMKSMEGVSSMHDPSEFVSIPVGPTKKVVVIGAGFAGLSAACCLAKDGFDVTVLERLPDVGGRCRAWKEGGYTFDMGPSWYWMPDVFDDWFSYFGRQTSQYLELQRLDPPYRLFMSNGRPLDIPDRAGDLQDMFEKKEAGAGAKFRSFMQQAEYKYRVAMSDYVRRPSLHLWEFFDIRMLRESLRLQMFKSQASHVRSYFKHPDLVSIMEWPVLFLGGSPKNVPAMYSMMNYAAIQLGTWYPKGGLYQVPQAMKRLAQEFHVKIKCGDEYEAQKICVEGERATGVQTAAGFFEADFVVAAGDYHHMEQHLLDARYRNLSEEQWSRFVMSPSSLVFYLGISKRLSNLRHHNLFFDEDLEQHAKEIYDAPSWPSRPLFYVEKYYKIVMERLERHTGQEIQSAVVIKRSYAMRDFENDYRSYKGNAYGLANILMQTAVFKPPVKCRKLDNLYFAGQLTVPGPGMPPALISGQIVAKLIKEHGLSPPFGLASSMSGRALSYWKFLAVVFVLLFLLLLFNSLHNLKI</sequence>
<reference evidence="8" key="2">
    <citation type="submission" date="2012-11" db="EMBL/GenBank/DDBJ databases">
        <authorList>
            <person name="Kuo A."/>
            <person name="Curtis B.A."/>
            <person name="Tanifuji G."/>
            <person name="Burki F."/>
            <person name="Gruber A."/>
            <person name="Irimia M."/>
            <person name="Maruyama S."/>
            <person name="Arias M.C."/>
            <person name="Ball S.G."/>
            <person name="Gile G.H."/>
            <person name="Hirakawa Y."/>
            <person name="Hopkins J.F."/>
            <person name="Rensing S.A."/>
            <person name="Schmutz J."/>
            <person name="Symeonidi A."/>
            <person name="Elias M."/>
            <person name="Eveleigh R.J."/>
            <person name="Herman E.K."/>
            <person name="Klute M.J."/>
            <person name="Nakayama T."/>
            <person name="Obornik M."/>
            <person name="Reyes-Prieto A."/>
            <person name="Armbrust E.V."/>
            <person name="Aves S.J."/>
            <person name="Beiko R.G."/>
            <person name="Coutinho P."/>
            <person name="Dacks J.B."/>
            <person name="Durnford D.G."/>
            <person name="Fast N.M."/>
            <person name="Green B.R."/>
            <person name="Grisdale C."/>
            <person name="Hempe F."/>
            <person name="Henrissat B."/>
            <person name="Hoppner M.P."/>
            <person name="Ishida K.-I."/>
            <person name="Kim E."/>
            <person name="Koreny L."/>
            <person name="Kroth P.G."/>
            <person name="Liu Y."/>
            <person name="Malik S.-B."/>
            <person name="Maier U.G."/>
            <person name="McRose D."/>
            <person name="Mock T."/>
            <person name="Neilson J.A."/>
            <person name="Onodera N.T."/>
            <person name="Poole A.M."/>
            <person name="Pritham E.J."/>
            <person name="Richards T.A."/>
            <person name="Rocap G."/>
            <person name="Roy S.W."/>
            <person name="Sarai C."/>
            <person name="Schaack S."/>
            <person name="Shirato S."/>
            <person name="Slamovits C.H."/>
            <person name="Spencer D.F."/>
            <person name="Suzuki S."/>
            <person name="Worden A.Z."/>
            <person name="Zauner S."/>
            <person name="Barry K."/>
            <person name="Bell C."/>
            <person name="Bharti A.K."/>
            <person name="Crow J.A."/>
            <person name="Grimwood J."/>
            <person name="Kramer R."/>
            <person name="Lindquist E."/>
            <person name="Lucas S."/>
            <person name="Salamov A."/>
            <person name="McFadden G.I."/>
            <person name="Lane C.E."/>
            <person name="Keeling P.J."/>
            <person name="Gray M.W."/>
            <person name="Grigoriev I.V."/>
            <person name="Archibald J.M."/>
        </authorList>
    </citation>
    <scope>NUCLEOTIDE SEQUENCE</scope>
    <source>
        <strain evidence="8">CCMP2712</strain>
    </source>
</reference>
<dbReference type="HOGENOM" id="CLU_019722_2_1_1"/>
<dbReference type="EMBL" id="JH993055">
    <property type="protein sequence ID" value="EKX37753.1"/>
    <property type="molecule type" value="Genomic_DNA"/>
</dbReference>
<comment type="pathway">
    <text evidence="1">Carotenoid biosynthesis.</text>
</comment>
<evidence type="ECO:0000256" key="3">
    <source>
        <dbReference type="ARBA" id="ARBA00023002"/>
    </source>
</evidence>
<dbReference type="OMA" id="FTMRWVF"/>
<dbReference type="PRINTS" id="PR00419">
    <property type="entry name" value="ADXRDTASE"/>
</dbReference>
<dbReference type="GO" id="GO:0016117">
    <property type="term" value="P:carotenoid biosynthetic process"/>
    <property type="evidence" value="ECO:0007669"/>
    <property type="project" value="UniProtKB-KW"/>
</dbReference>
<keyword evidence="8" id="KW-1185">Reference proteome</keyword>
<dbReference type="Gene3D" id="3.50.50.60">
    <property type="entry name" value="FAD/NAD(P)-binding domain"/>
    <property type="match status" value="2"/>
</dbReference>
<evidence type="ECO:0000256" key="2">
    <source>
        <dbReference type="ARBA" id="ARBA00022746"/>
    </source>
</evidence>